<protein>
    <recommendedName>
        <fullName evidence="11">GPI mannosyltransferase 1</fullName>
        <ecNumber evidence="11">2.4.1.-</ecNumber>
    </recommendedName>
    <alternativeName>
        <fullName evidence="11">GPI mannosyltransferase I</fullName>
    </alternativeName>
</protein>
<sequence length="433" mass="50547">MKLRPIPVFLGAFLVRIGFLLYGVWQDATMTVKYTDIDYQVLTEGADYVMQGQSPFYRSTYRYSPLYAYLVIPNRLLGDLFGKFVFIFFDMICGFLIYRILKENLLKVEVDEHTALKYSLAWLYNPIVINVSTRGSSESIITLCVLLTVYTLLKRKLTISAIIYGLSVHVKIYPVLFTIPFMIILSESFVHEGKKSKKEFKITKREDYPGFIGQIKWLFIVNRYRIYYAGLSFTVFVALTGTFYYLYGFQCLYEMLLYHASRTDVRHNFSVFWLHLYLKESSESTSLIVSILFFLPQIITWVGLSVTLYKKLALCLFGIVFQFVMFNKVCTVQYFVWWFALLPLALPFAPHMTKSTALILFGYAWLRLSYYIEFRGESMFFAMFFSCVAFFFSNLFILLTFLLPPTKPAAPLPEKEEKTKKITPKKGTTVKRE</sequence>
<comment type="function">
    <text evidence="11">Catalytic subunit of the glycosylphosphatidylinositol-mannosyltransferase I complex which catalyzes the transfer of the first mannose, via an alpha-1,4 bond from a dolichol-phosphate-mannose (Dol-P-Man) to the glucosaminyl acyl phosphatidylinositol (GlcN-(acyl)PI) intermediate to generate alpha-D-Man-(1-&gt;4)-alpha-D-GlcN-(1-&gt;6)-(1-radyl,2-acyl-sn-glycero-3-phospho)-2-acyl-inositol and participates in the sixth step of the glycosylphosphatidylinositol-anchor biosynthesis.</text>
</comment>
<dbReference type="PANTHER" id="PTHR12886:SF0">
    <property type="entry name" value="GPI MANNOSYLTRANSFERASE 1"/>
    <property type="match status" value="1"/>
</dbReference>
<evidence type="ECO:0000256" key="8">
    <source>
        <dbReference type="ARBA" id="ARBA00022824"/>
    </source>
</evidence>
<proteinExistence type="inferred from homology"/>
<dbReference type="Proteomes" id="UP001281761">
    <property type="component" value="Unassembled WGS sequence"/>
</dbReference>
<keyword evidence="9 11" id="KW-1133">Transmembrane helix</keyword>
<evidence type="ECO:0000256" key="1">
    <source>
        <dbReference type="ARBA" id="ARBA00004477"/>
    </source>
</evidence>
<keyword evidence="4 11" id="KW-0337">GPI-anchor biosynthesis</keyword>
<dbReference type="EMBL" id="JARBJD010000105">
    <property type="protein sequence ID" value="KAK2952301.1"/>
    <property type="molecule type" value="Genomic_DNA"/>
</dbReference>
<name>A0ABQ9XPZ7_9EUKA</name>
<comment type="caution">
    <text evidence="13">The sequence shown here is derived from an EMBL/GenBank/DDBJ whole genome shotgun (WGS) entry which is preliminary data.</text>
</comment>
<feature type="transmembrane region" description="Helical" evidence="11">
    <location>
        <begin position="80"/>
        <end position="98"/>
    </location>
</feature>
<organism evidence="13 14">
    <name type="scientific">Blattamonas nauphoetae</name>
    <dbReference type="NCBI Taxonomy" id="2049346"/>
    <lineage>
        <taxon>Eukaryota</taxon>
        <taxon>Metamonada</taxon>
        <taxon>Preaxostyla</taxon>
        <taxon>Oxymonadida</taxon>
        <taxon>Blattamonas</taxon>
    </lineage>
</organism>
<comment type="similarity">
    <text evidence="3 11">Belongs to the PIGM family.</text>
</comment>
<comment type="subcellular location">
    <subcellularLocation>
        <location evidence="1 11">Endoplasmic reticulum membrane</location>
        <topology evidence="1 11">Multi-pass membrane protein</topology>
    </subcellularLocation>
</comment>
<evidence type="ECO:0000256" key="12">
    <source>
        <dbReference type="SAM" id="MobiDB-lite"/>
    </source>
</evidence>
<evidence type="ECO:0000256" key="3">
    <source>
        <dbReference type="ARBA" id="ARBA00011071"/>
    </source>
</evidence>
<feature type="region of interest" description="Disordered" evidence="12">
    <location>
        <begin position="410"/>
        <end position="433"/>
    </location>
</feature>
<dbReference type="Pfam" id="PF05007">
    <property type="entry name" value="Mannosyl_trans"/>
    <property type="match status" value="1"/>
</dbReference>
<feature type="transmembrane region" description="Helical" evidence="11">
    <location>
        <begin position="7"/>
        <end position="25"/>
    </location>
</feature>
<keyword evidence="7 11" id="KW-0812">Transmembrane</keyword>
<dbReference type="InterPro" id="IPR007704">
    <property type="entry name" value="PIG-M"/>
</dbReference>
<keyword evidence="8 11" id="KW-0256">Endoplasmic reticulum</keyword>
<evidence type="ECO:0000256" key="7">
    <source>
        <dbReference type="ARBA" id="ARBA00022692"/>
    </source>
</evidence>
<evidence type="ECO:0000256" key="4">
    <source>
        <dbReference type="ARBA" id="ARBA00022502"/>
    </source>
</evidence>
<evidence type="ECO:0000313" key="13">
    <source>
        <dbReference type="EMBL" id="KAK2952301.1"/>
    </source>
</evidence>
<evidence type="ECO:0000313" key="14">
    <source>
        <dbReference type="Proteomes" id="UP001281761"/>
    </source>
</evidence>
<feature type="transmembrane region" description="Helical" evidence="11">
    <location>
        <begin position="378"/>
        <end position="403"/>
    </location>
</feature>
<evidence type="ECO:0000256" key="2">
    <source>
        <dbReference type="ARBA" id="ARBA00004687"/>
    </source>
</evidence>
<gene>
    <name evidence="13" type="ORF">BLNAU_12710</name>
</gene>
<feature type="transmembrane region" description="Helical" evidence="11">
    <location>
        <begin position="313"/>
        <end position="336"/>
    </location>
</feature>
<accession>A0ABQ9XPZ7</accession>
<feature type="transmembrane region" description="Helical" evidence="11">
    <location>
        <begin position="226"/>
        <end position="247"/>
    </location>
</feature>
<keyword evidence="10 11" id="KW-0472">Membrane</keyword>
<dbReference type="GO" id="GO:0016757">
    <property type="term" value="F:glycosyltransferase activity"/>
    <property type="evidence" value="ECO:0007669"/>
    <property type="project" value="UniProtKB-KW"/>
</dbReference>
<comment type="pathway">
    <text evidence="2 11">Glycolipid biosynthesis; glycosylphosphatidylinositol-anchor biosynthesis.</text>
</comment>
<evidence type="ECO:0000256" key="5">
    <source>
        <dbReference type="ARBA" id="ARBA00022676"/>
    </source>
</evidence>
<keyword evidence="6 11" id="KW-0808">Transferase</keyword>
<feature type="transmembrane region" description="Helical" evidence="11">
    <location>
        <begin position="348"/>
        <end position="366"/>
    </location>
</feature>
<keyword evidence="14" id="KW-1185">Reference proteome</keyword>
<evidence type="ECO:0000256" key="11">
    <source>
        <dbReference type="RuleBase" id="RU365064"/>
    </source>
</evidence>
<dbReference type="EC" id="2.4.1.-" evidence="11"/>
<evidence type="ECO:0000256" key="10">
    <source>
        <dbReference type="ARBA" id="ARBA00023136"/>
    </source>
</evidence>
<evidence type="ECO:0000256" key="6">
    <source>
        <dbReference type="ARBA" id="ARBA00022679"/>
    </source>
</evidence>
<reference evidence="13 14" key="1">
    <citation type="journal article" date="2022" name="bioRxiv">
        <title>Genomics of Preaxostyla Flagellates Illuminates Evolutionary Transitions and the Path Towards Mitochondrial Loss.</title>
        <authorList>
            <person name="Novak L.V.F."/>
            <person name="Treitli S.C."/>
            <person name="Pyrih J."/>
            <person name="Halakuc P."/>
            <person name="Pipaliya S.V."/>
            <person name="Vacek V."/>
            <person name="Brzon O."/>
            <person name="Soukal P."/>
            <person name="Eme L."/>
            <person name="Dacks J.B."/>
            <person name="Karnkowska A."/>
            <person name="Elias M."/>
            <person name="Hampl V."/>
        </authorList>
    </citation>
    <scope>NUCLEOTIDE SEQUENCE [LARGE SCALE GENOMIC DNA]</scope>
    <source>
        <strain evidence="13">NAU3</strain>
        <tissue evidence="13">Gut</tissue>
    </source>
</reference>
<evidence type="ECO:0000256" key="9">
    <source>
        <dbReference type="ARBA" id="ARBA00022989"/>
    </source>
</evidence>
<keyword evidence="5 11" id="KW-0328">Glycosyltransferase</keyword>
<dbReference type="PANTHER" id="PTHR12886">
    <property type="entry name" value="PIG-M MANNOSYLTRANSFERASE"/>
    <property type="match status" value="1"/>
</dbReference>
<feature type="transmembrane region" description="Helical" evidence="11">
    <location>
        <begin position="287"/>
        <end position="306"/>
    </location>
</feature>